<comment type="similarity">
    <text evidence="8">Belongs to the TsuA/YedE (TC 9.B.102) family.</text>
</comment>
<comment type="caution">
    <text evidence="10">The sequence shown here is derived from an EMBL/GenBank/DDBJ whole genome shotgun (WGS) entry which is preliminary data.</text>
</comment>
<dbReference type="PANTHER" id="PTHR30574">
    <property type="entry name" value="INNER MEMBRANE PROTEIN YEDE"/>
    <property type="match status" value="1"/>
</dbReference>
<evidence type="ECO:0000256" key="8">
    <source>
        <dbReference type="ARBA" id="ARBA00035655"/>
    </source>
</evidence>
<dbReference type="RefSeq" id="WP_326299297.1">
    <property type="nucleotide sequence ID" value="NZ_JAYLLH010000043.1"/>
</dbReference>
<dbReference type="PANTHER" id="PTHR30574:SF1">
    <property type="entry name" value="SULPHUR TRANSPORT DOMAIN-CONTAINING PROTEIN"/>
    <property type="match status" value="1"/>
</dbReference>
<feature type="transmembrane region" description="Helical" evidence="9">
    <location>
        <begin position="121"/>
        <end position="145"/>
    </location>
</feature>
<protein>
    <submittedName>
        <fullName evidence="10">YeeE/YedE family protein</fullName>
    </submittedName>
</protein>
<feature type="transmembrane region" description="Helical" evidence="9">
    <location>
        <begin position="12"/>
        <end position="31"/>
    </location>
</feature>
<sequence length="341" mass="33924">MFESLGITLLTAPQAVVVFGLVLGAAFGLFAERTRFCLRRAVVGQDRRQAAGVWLIALAVAILGTQGAVALGWIGFADHRFHAPDLPLAAILTGGLLFGAGMVLARGCASRLTVLAGTGNLRALIALGVFAITAKATISGVLAPIPQVLAQVTVPLGGALPPVLAPLLGLAALAFALRSGNRASTLVTAALLGALVPLAWVGTGFVFQDDFDPVAFESLAFTAPFAETLFWSSAATAVAPGFGVGLVAGVFLGAAASAALGRRSHWQSFTSPDQTGRSLAGGALMGIGGVLAGGCSVGAGLAGLPTLGIAAALALAAIVSGAWLTNALLTSRSATPAVPAE</sequence>
<keyword evidence="3" id="KW-1003">Cell membrane</keyword>
<evidence type="ECO:0000256" key="3">
    <source>
        <dbReference type="ARBA" id="ARBA00022475"/>
    </source>
</evidence>
<dbReference type="Proteomes" id="UP001348149">
    <property type="component" value="Unassembled WGS sequence"/>
</dbReference>
<evidence type="ECO:0000313" key="11">
    <source>
        <dbReference type="Proteomes" id="UP001348149"/>
    </source>
</evidence>
<accession>A0ABU6HP43</accession>
<dbReference type="InterPro" id="IPR007272">
    <property type="entry name" value="Sulf_transp_TsuA/YedE"/>
</dbReference>
<evidence type="ECO:0000313" key="10">
    <source>
        <dbReference type="EMBL" id="MEC3863228.1"/>
    </source>
</evidence>
<feature type="transmembrane region" description="Helical" evidence="9">
    <location>
        <begin position="52"/>
        <end position="76"/>
    </location>
</feature>
<dbReference type="EMBL" id="JAYLLH010000043">
    <property type="protein sequence ID" value="MEC3863228.1"/>
    <property type="molecule type" value="Genomic_DNA"/>
</dbReference>
<name>A0ABU6HP43_9RHOB</name>
<feature type="transmembrane region" description="Helical" evidence="9">
    <location>
        <begin position="307"/>
        <end position="329"/>
    </location>
</feature>
<evidence type="ECO:0000256" key="2">
    <source>
        <dbReference type="ARBA" id="ARBA00022448"/>
    </source>
</evidence>
<feature type="transmembrane region" description="Helical" evidence="9">
    <location>
        <begin position="189"/>
        <end position="208"/>
    </location>
</feature>
<keyword evidence="11" id="KW-1185">Reference proteome</keyword>
<keyword evidence="6 9" id="KW-1133">Transmembrane helix</keyword>
<evidence type="ECO:0000256" key="5">
    <source>
        <dbReference type="ARBA" id="ARBA00022692"/>
    </source>
</evidence>
<feature type="transmembrane region" description="Helical" evidence="9">
    <location>
        <begin position="279"/>
        <end position="301"/>
    </location>
</feature>
<organism evidence="10 11">
    <name type="scientific">Mesobacterium hydrothermale</name>
    <dbReference type="NCBI Taxonomy" id="3111907"/>
    <lineage>
        <taxon>Bacteria</taxon>
        <taxon>Pseudomonadati</taxon>
        <taxon>Pseudomonadota</taxon>
        <taxon>Alphaproteobacteria</taxon>
        <taxon>Rhodobacterales</taxon>
        <taxon>Roseobacteraceae</taxon>
        <taxon>Mesobacterium</taxon>
    </lineage>
</organism>
<feature type="transmembrane region" description="Helical" evidence="9">
    <location>
        <begin position="157"/>
        <end position="177"/>
    </location>
</feature>
<evidence type="ECO:0000256" key="7">
    <source>
        <dbReference type="ARBA" id="ARBA00023136"/>
    </source>
</evidence>
<keyword evidence="4" id="KW-0997">Cell inner membrane</keyword>
<evidence type="ECO:0000256" key="6">
    <source>
        <dbReference type="ARBA" id="ARBA00022989"/>
    </source>
</evidence>
<feature type="transmembrane region" description="Helical" evidence="9">
    <location>
        <begin position="88"/>
        <end position="109"/>
    </location>
</feature>
<comment type="subcellular location">
    <subcellularLocation>
        <location evidence="1">Cell inner membrane</location>
        <topology evidence="1">Multi-pass membrane protein</topology>
    </subcellularLocation>
</comment>
<keyword evidence="2" id="KW-0813">Transport</keyword>
<keyword evidence="7 9" id="KW-0472">Membrane</keyword>
<evidence type="ECO:0000256" key="1">
    <source>
        <dbReference type="ARBA" id="ARBA00004429"/>
    </source>
</evidence>
<dbReference type="Pfam" id="PF04143">
    <property type="entry name" value="Sulf_transp"/>
    <property type="match status" value="2"/>
</dbReference>
<evidence type="ECO:0000256" key="4">
    <source>
        <dbReference type="ARBA" id="ARBA00022519"/>
    </source>
</evidence>
<gene>
    <name evidence="10" type="ORF">VK792_18195</name>
</gene>
<proteinExistence type="inferred from homology"/>
<evidence type="ECO:0000256" key="9">
    <source>
        <dbReference type="SAM" id="Phobius"/>
    </source>
</evidence>
<feature type="transmembrane region" description="Helical" evidence="9">
    <location>
        <begin position="228"/>
        <end position="258"/>
    </location>
</feature>
<keyword evidence="5 9" id="KW-0812">Transmembrane</keyword>
<reference evidence="10 11" key="1">
    <citation type="submission" date="2024-01" db="EMBL/GenBank/DDBJ databases">
        <title>Mesobacterium rodlantinim sp. nov., isolated from shallow sea hydrothermal systems off Kueishantao Island.</title>
        <authorList>
            <person name="Su Z."/>
            <person name="Tang K."/>
        </authorList>
    </citation>
    <scope>NUCLEOTIDE SEQUENCE [LARGE SCALE GENOMIC DNA]</scope>
    <source>
        <strain evidence="10 11">TK19101</strain>
    </source>
</reference>